<dbReference type="Gene3D" id="1.10.510.10">
    <property type="entry name" value="Transferase(Phosphotransferase) domain 1"/>
    <property type="match status" value="1"/>
</dbReference>
<evidence type="ECO:0000256" key="1">
    <source>
        <dbReference type="ARBA" id="ARBA00004251"/>
    </source>
</evidence>
<dbReference type="FunFam" id="1.10.510.10:FF:000445">
    <property type="entry name" value="MDIS1-interacting receptor like kinase 2"/>
    <property type="match status" value="1"/>
</dbReference>
<dbReference type="FunFam" id="3.80.10.10:FF:000400">
    <property type="entry name" value="Nuclear pore complex protein NUP107"/>
    <property type="match status" value="1"/>
</dbReference>
<dbReference type="InterPro" id="IPR011009">
    <property type="entry name" value="Kinase-like_dom_sf"/>
</dbReference>
<dbReference type="GO" id="GO:0051707">
    <property type="term" value="P:response to other organism"/>
    <property type="evidence" value="ECO:0007669"/>
    <property type="project" value="UniProtKB-ARBA"/>
</dbReference>
<evidence type="ECO:0000256" key="10">
    <source>
        <dbReference type="ARBA" id="ARBA00022737"/>
    </source>
</evidence>
<dbReference type="PANTHER" id="PTHR48053:SF163">
    <property type="entry name" value="MDIS1-INTERACTING RECEPTOR LIKE KINASE 2-LIKE"/>
    <property type="match status" value="1"/>
</dbReference>
<dbReference type="InterPro" id="IPR001611">
    <property type="entry name" value="Leu-rich_rpt"/>
</dbReference>
<dbReference type="GO" id="GO:0004674">
    <property type="term" value="F:protein serine/threonine kinase activity"/>
    <property type="evidence" value="ECO:0007669"/>
    <property type="project" value="UniProtKB-KW"/>
</dbReference>
<dbReference type="InterPro" id="IPR055414">
    <property type="entry name" value="LRR_R13L4/SHOC2-like"/>
</dbReference>
<dbReference type="FunFam" id="3.80.10.10:FF:000177">
    <property type="entry name" value="Leucine-rich repeat receptor-like serine/threonine-protein kinase At1g17230"/>
    <property type="match status" value="1"/>
</dbReference>
<dbReference type="Pfam" id="PF23598">
    <property type="entry name" value="LRR_14"/>
    <property type="match status" value="1"/>
</dbReference>
<keyword evidence="7" id="KW-0808">Transferase</keyword>
<evidence type="ECO:0000256" key="20">
    <source>
        <dbReference type="PROSITE-ProRule" id="PRU10141"/>
    </source>
</evidence>
<dbReference type="PROSITE" id="PS50011">
    <property type="entry name" value="PROTEIN_KINASE_DOM"/>
    <property type="match status" value="1"/>
</dbReference>
<dbReference type="PRINTS" id="PR00019">
    <property type="entry name" value="LEURICHRPT"/>
</dbReference>
<keyword evidence="8 21" id="KW-0812">Transmembrane</keyword>
<protein>
    <recommendedName>
        <fullName evidence="2">non-specific serine/threonine protein kinase</fullName>
        <ecNumber evidence="2">2.7.11.1</ecNumber>
    </recommendedName>
</protein>
<organism evidence="24 25">
    <name type="scientific">Ilex paraguariensis</name>
    <name type="common">yerba mate</name>
    <dbReference type="NCBI Taxonomy" id="185542"/>
    <lineage>
        <taxon>Eukaryota</taxon>
        <taxon>Viridiplantae</taxon>
        <taxon>Streptophyta</taxon>
        <taxon>Embryophyta</taxon>
        <taxon>Tracheophyta</taxon>
        <taxon>Spermatophyta</taxon>
        <taxon>Magnoliopsida</taxon>
        <taxon>eudicotyledons</taxon>
        <taxon>Gunneridae</taxon>
        <taxon>Pentapetalae</taxon>
        <taxon>asterids</taxon>
        <taxon>campanulids</taxon>
        <taxon>Aquifoliales</taxon>
        <taxon>Aquifoliaceae</taxon>
        <taxon>Ilex</taxon>
    </lineage>
</organism>
<feature type="transmembrane region" description="Helical" evidence="21">
    <location>
        <begin position="696"/>
        <end position="720"/>
    </location>
</feature>
<evidence type="ECO:0000256" key="12">
    <source>
        <dbReference type="ARBA" id="ARBA00022777"/>
    </source>
</evidence>
<feature type="binding site" evidence="20">
    <location>
        <position position="791"/>
    </location>
    <ligand>
        <name>ATP</name>
        <dbReference type="ChEBI" id="CHEBI:30616"/>
    </ligand>
</feature>
<keyword evidence="15 21" id="KW-0472">Membrane</keyword>
<evidence type="ECO:0000256" key="13">
    <source>
        <dbReference type="ARBA" id="ARBA00022840"/>
    </source>
</evidence>
<keyword evidence="4" id="KW-0723">Serine/threonine-protein kinase</keyword>
<accession>A0ABC8SGL9</accession>
<dbReference type="GO" id="GO:0005524">
    <property type="term" value="F:ATP binding"/>
    <property type="evidence" value="ECO:0007669"/>
    <property type="project" value="UniProtKB-UniRule"/>
</dbReference>
<evidence type="ECO:0000259" key="23">
    <source>
        <dbReference type="PROSITE" id="PS50011"/>
    </source>
</evidence>
<keyword evidence="3" id="KW-1003">Cell membrane</keyword>
<feature type="domain" description="Protein kinase" evidence="23">
    <location>
        <begin position="762"/>
        <end position="1036"/>
    </location>
</feature>
<dbReference type="SUPFAM" id="SSF56112">
    <property type="entry name" value="Protein kinase-like (PK-like)"/>
    <property type="match status" value="1"/>
</dbReference>
<dbReference type="FunFam" id="3.80.10.10:FF:000416">
    <property type="entry name" value="Probable leucine-rich repeat receptor-like protein kinase At5g63930"/>
    <property type="match status" value="1"/>
</dbReference>
<keyword evidence="10" id="KW-0677">Repeat</keyword>
<dbReference type="Gene3D" id="3.80.10.10">
    <property type="entry name" value="Ribonuclease Inhibitor"/>
    <property type="match status" value="4"/>
</dbReference>
<evidence type="ECO:0000256" key="6">
    <source>
        <dbReference type="ARBA" id="ARBA00022614"/>
    </source>
</evidence>
<evidence type="ECO:0000256" key="5">
    <source>
        <dbReference type="ARBA" id="ARBA00022553"/>
    </source>
</evidence>
<dbReference type="Proteomes" id="UP001642360">
    <property type="component" value="Unassembled WGS sequence"/>
</dbReference>
<dbReference type="Pfam" id="PF00560">
    <property type="entry name" value="LRR_1"/>
    <property type="match status" value="5"/>
</dbReference>
<feature type="signal peptide" evidence="22">
    <location>
        <begin position="1"/>
        <end position="23"/>
    </location>
</feature>
<evidence type="ECO:0000256" key="4">
    <source>
        <dbReference type="ARBA" id="ARBA00022527"/>
    </source>
</evidence>
<comment type="catalytic activity">
    <reaction evidence="19">
        <text>L-seryl-[protein] + ATP = O-phospho-L-seryl-[protein] + ADP + H(+)</text>
        <dbReference type="Rhea" id="RHEA:17989"/>
        <dbReference type="Rhea" id="RHEA-COMP:9863"/>
        <dbReference type="Rhea" id="RHEA-COMP:11604"/>
        <dbReference type="ChEBI" id="CHEBI:15378"/>
        <dbReference type="ChEBI" id="CHEBI:29999"/>
        <dbReference type="ChEBI" id="CHEBI:30616"/>
        <dbReference type="ChEBI" id="CHEBI:83421"/>
        <dbReference type="ChEBI" id="CHEBI:456216"/>
        <dbReference type="EC" id="2.7.11.1"/>
    </reaction>
</comment>
<dbReference type="PROSITE" id="PS00109">
    <property type="entry name" value="PROTEIN_KINASE_TYR"/>
    <property type="match status" value="1"/>
</dbReference>
<comment type="caution">
    <text evidence="24">The sequence shown here is derived from an EMBL/GenBank/DDBJ whole genome shotgun (WGS) entry which is preliminary data.</text>
</comment>
<dbReference type="EMBL" id="CAUOFW020002502">
    <property type="protein sequence ID" value="CAK9154254.1"/>
    <property type="molecule type" value="Genomic_DNA"/>
</dbReference>
<evidence type="ECO:0000256" key="8">
    <source>
        <dbReference type="ARBA" id="ARBA00022692"/>
    </source>
</evidence>
<dbReference type="SUPFAM" id="SSF52047">
    <property type="entry name" value="RNI-like"/>
    <property type="match status" value="1"/>
</dbReference>
<keyword evidence="9 22" id="KW-0732">Signal</keyword>
<evidence type="ECO:0000256" key="9">
    <source>
        <dbReference type="ARBA" id="ARBA00022729"/>
    </source>
</evidence>
<comment type="subcellular location">
    <subcellularLocation>
        <location evidence="1">Cell membrane</location>
        <topology evidence="1">Single-pass type I membrane protein</topology>
    </subcellularLocation>
</comment>
<evidence type="ECO:0000256" key="16">
    <source>
        <dbReference type="ARBA" id="ARBA00023170"/>
    </source>
</evidence>
<feature type="chain" id="PRO_5044784837" description="non-specific serine/threonine protein kinase" evidence="22">
    <location>
        <begin position="24"/>
        <end position="1036"/>
    </location>
</feature>
<dbReference type="Pfam" id="PF00069">
    <property type="entry name" value="Pkinase"/>
    <property type="match status" value="1"/>
</dbReference>
<evidence type="ECO:0000313" key="25">
    <source>
        <dbReference type="Proteomes" id="UP001642360"/>
    </source>
</evidence>
<dbReference type="PANTHER" id="PTHR48053">
    <property type="entry name" value="LEUCINE RICH REPEAT FAMILY PROTEIN, EXPRESSED"/>
    <property type="match status" value="1"/>
</dbReference>
<dbReference type="FunFam" id="3.30.200.20:FF:000309">
    <property type="entry name" value="Leucine-rich repeat receptor protein kinase MSP1"/>
    <property type="match status" value="1"/>
</dbReference>
<evidence type="ECO:0000256" key="14">
    <source>
        <dbReference type="ARBA" id="ARBA00022989"/>
    </source>
</evidence>
<dbReference type="AlphaFoldDB" id="A0ABC8SGL9"/>
<keyword evidence="11 20" id="KW-0547">Nucleotide-binding</keyword>
<keyword evidence="16" id="KW-0675">Receptor</keyword>
<keyword evidence="12" id="KW-0418">Kinase</keyword>
<reference evidence="24 25" key="1">
    <citation type="submission" date="2024-02" db="EMBL/GenBank/DDBJ databases">
        <authorList>
            <person name="Vignale AGUSTIN F."/>
            <person name="Sosa J E."/>
            <person name="Modenutti C."/>
        </authorList>
    </citation>
    <scope>NUCLEOTIDE SEQUENCE [LARGE SCALE GENOMIC DNA]</scope>
</reference>
<evidence type="ECO:0000256" key="15">
    <source>
        <dbReference type="ARBA" id="ARBA00023136"/>
    </source>
</evidence>
<evidence type="ECO:0000256" key="2">
    <source>
        <dbReference type="ARBA" id="ARBA00012513"/>
    </source>
</evidence>
<dbReference type="SUPFAM" id="SSF52058">
    <property type="entry name" value="L domain-like"/>
    <property type="match status" value="1"/>
</dbReference>
<proteinExistence type="predicted"/>
<name>A0ABC8SGL9_9AQUA</name>
<evidence type="ECO:0000256" key="19">
    <source>
        <dbReference type="ARBA" id="ARBA00048679"/>
    </source>
</evidence>
<evidence type="ECO:0000256" key="7">
    <source>
        <dbReference type="ARBA" id="ARBA00022679"/>
    </source>
</evidence>
<dbReference type="EC" id="2.7.11.1" evidence="2"/>
<evidence type="ECO:0000256" key="17">
    <source>
        <dbReference type="ARBA" id="ARBA00023180"/>
    </source>
</evidence>
<evidence type="ECO:0000313" key="24">
    <source>
        <dbReference type="EMBL" id="CAK9154254.1"/>
    </source>
</evidence>
<keyword evidence="5" id="KW-0597">Phosphoprotein</keyword>
<dbReference type="Pfam" id="PF13855">
    <property type="entry name" value="LRR_8"/>
    <property type="match status" value="1"/>
</dbReference>
<evidence type="ECO:0000256" key="3">
    <source>
        <dbReference type="ARBA" id="ARBA00022475"/>
    </source>
</evidence>
<dbReference type="PROSITE" id="PS00107">
    <property type="entry name" value="PROTEIN_KINASE_ATP"/>
    <property type="match status" value="1"/>
</dbReference>
<evidence type="ECO:0000256" key="18">
    <source>
        <dbReference type="ARBA" id="ARBA00047899"/>
    </source>
</evidence>
<keyword evidence="14 21" id="KW-1133">Transmembrane helix</keyword>
<keyword evidence="13 20" id="KW-0067">ATP-binding</keyword>
<dbReference type="InterPro" id="IPR051716">
    <property type="entry name" value="Plant_RL_S/T_kinase"/>
</dbReference>
<dbReference type="InterPro" id="IPR013210">
    <property type="entry name" value="LRR_N_plant-typ"/>
</dbReference>
<dbReference type="Pfam" id="PF08263">
    <property type="entry name" value="LRRNT_2"/>
    <property type="match status" value="1"/>
</dbReference>
<comment type="catalytic activity">
    <reaction evidence="18">
        <text>L-threonyl-[protein] + ATP = O-phospho-L-threonyl-[protein] + ADP + H(+)</text>
        <dbReference type="Rhea" id="RHEA:46608"/>
        <dbReference type="Rhea" id="RHEA-COMP:11060"/>
        <dbReference type="Rhea" id="RHEA-COMP:11605"/>
        <dbReference type="ChEBI" id="CHEBI:15378"/>
        <dbReference type="ChEBI" id="CHEBI:30013"/>
        <dbReference type="ChEBI" id="CHEBI:30616"/>
        <dbReference type="ChEBI" id="CHEBI:61977"/>
        <dbReference type="ChEBI" id="CHEBI:456216"/>
        <dbReference type="EC" id="2.7.11.1"/>
    </reaction>
</comment>
<evidence type="ECO:0000256" key="11">
    <source>
        <dbReference type="ARBA" id="ARBA00022741"/>
    </source>
</evidence>
<dbReference type="GO" id="GO:0006952">
    <property type="term" value="P:defense response"/>
    <property type="evidence" value="ECO:0007669"/>
    <property type="project" value="UniProtKB-ARBA"/>
</dbReference>
<dbReference type="InterPro" id="IPR032675">
    <property type="entry name" value="LRR_dom_sf"/>
</dbReference>
<evidence type="ECO:0000256" key="21">
    <source>
        <dbReference type="SAM" id="Phobius"/>
    </source>
</evidence>
<dbReference type="InterPro" id="IPR017441">
    <property type="entry name" value="Protein_kinase_ATP_BS"/>
</dbReference>
<keyword evidence="17" id="KW-0325">Glycoprotein</keyword>
<dbReference type="InterPro" id="IPR008266">
    <property type="entry name" value="Tyr_kinase_AS"/>
</dbReference>
<dbReference type="SMART" id="SM00369">
    <property type="entry name" value="LRR_TYP"/>
    <property type="match status" value="10"/>
</dbReference>
<dbReference type="InterPro" id="IPR003591">
    <property type="entry name" value="Leu-rich_rpt_typical-subtyp"/>
</dbReference>
<keyword evidence="25" id="KW-1185">Reference proteome</keyword>
<keyword evidence="6" id="KW-0433">Leucine-rich repeat</keyword>
<evidence type="ECO:0000256" key="22">
    <source>
        <dbReference type="SAM" id="SignalP"/>
    </source>
</evidence>
<gene>
    <name evidence="24" type="ORF">ILEXP_LOCUS22562</name>
</gene>
<sequence length="1036" mass="114281">MGSLTLEKAFFLALFVPIHICLCSTNATSASAREATSLLKWKASLQNSSCLTSWTISPNKASNSSSHPNPSASPCTWFGVSCNNNRSIVRLNLTTSSLQGTLYDFPFSSLSNLAYLDISLNELSGPIPPQIGQLSKLIYLDLSVNLLSRMVPLEIGLLKNLQTLHLAENNFNGSIPREIGQLTSLIELSLYSNNLTGNITVSLGNLSKLAYLYLNQNNLSGSIPPEMGNLFNLVELNIGSNHLIGSIPSSFGKLNKLAMLHLFNNQLSSFIPPEIGTLKSLYNLSLHTNNLSGSIPTSLGNLSSLNTLYLHTNHLFSSIPNELGNLKSLNDLQFHHNRLNGSIPASFGNLTELKILSLCDNQLSGLVPQELGNLELVMLNIDNNQLFGYLPKQICQGGKLQRLIVTNKFIGPVPKGLSNCSSLKRVRLDGNQLTGNLSEDFGVYPNLEFINLSGNEFHGELSDNWGRCKKLKTFCIAGNNITGSIPLELASLPQLQWLDLSSNHLYGEIPKEFGRLVSMLMLHLNDNQLSGGIPQELGSLNDLLYLDLSTNKLSGPIPGFVGDWLQLYYLNLSDNNLCQEIPIQMGKLVHLSILDLSHNSLSGKIPSEIKSMQSLELFNLSHNHLFGFIPKDFETMTGLLHIDIAYNEFNGPIPNSAAFLNASIEELQGNTGLCGNITGLKPCQNHSQVLRSGQKLILIIVLPLLGTVFSVCAFIILLIIAKKSKRIPQVEQNTMHTKDLFSITTFDGRAMYDEILRSTNDFDATYCIGQGGYGTVYKATLPLDKIVAVKKLHSLSEMEDHKGFLNEVRALTEIRHRNIVKFFGFCSHARHSFLIYEYLERGSLSTTLSVEDEAKKLDWPKRVNIVKGVARALSYMHHDCSPPIVHRDITSSNILLDTEYEACVSDFGTAKLLKLDSSNWSALAGTYGYIAPELASTLKVTEKCDVYSFGVLTLEVMKGNHPGDYITSFLSPSAENIQLKDVLDQRLPAPSLEVEEEVVVYIIELAKTCLHVDPKFRPTMYDVSQQLSTRAGARLF</sequence>
<dbReference type="GO" id="GO:0005886">
    <property type="term" value="C:plasma membrane"/>
    <property type="evidence" value="ECO:0007669"/>
    <property type="project" value="UniProtKB-SubCell"/>
</dbReference>
<dbReference type="InterPro" id="IPR000719">
    <property type="entry name" value="Prot_kinase_dom"/>
</dbReference>
<dbReference type="Gene3D" id="3.30.200.20">
    <property type="entry name" value="Phosphorylase Kinase, domain 1"/>
    <property type="match status" value="1"/>
</dbReference>